<comment type="caution">
    <text evidence="2">The sequence shown here is derived from an EMBL/GenBank/DDBJ whole genome shotgun (WGS) entry which is preliminary data.</text>
</comment>
<gene>
    <name evidence="2" type="ORF">ACFO3F_12080</name>
</gene>
<dbReference type="Pfam" id="PF03009">
    <property type="entry name" value="GDPD"/>
    <property type="match status" value="1"/>
</dbReference>
<dbReference type="RefSeq" id="WP_122823394.1">
    <property type="nucleotide sequence ID" value="NZ_CP033325.1"/>
</dbReference>
<dbReference type="InterPro" id="IPR030395">
    <property type="entry name" value="GP_PDE_dom"/>
</dbReference>
<dbReference type="Proteomes" id="UP001595955">
    <property type="component" value="Unassembled WGS sequence"/>
</dbReference>
<reference evidence="3" key="1">
    <citation type="journal article" date="2019" name="Int. J. Syst. Evol. Microbiol.">
        <title>The Global Catalogue of Microorganisms (GCM) 10K type strain sequencing project: providing services to taxonomists for standard genome sequencing and annotation.</title>
        <authorList>
            <consortium name="The Broad Institute Genomics Platform"/>
            <consortium name="The Broad Institute Genome Sequencing Center for Infectious Disease"/>
            <person name="Wu L."/>
            <person name="Ma J."/>
        </authorList>
    </citation>
    <scope>NUCLEOTIDE SEQUENCE [LARGE SCALE GENOMIC DNA]</scope>
    <source>
        <strain evidence="3">JCM 3369</strain>
    </source>
</reference>
<dbReference type="PANTHER" id="PTHR46211:SF14">
    <property type="entry name" value="GLYCEROPHOSPHODIESTER PHOSPHODIESTERASE"/>
    <property type="match status" value="1"/>
</dbReference>
<dbReference type="EMBL" id="JBHSGF010000008">
    <property type="protein sequence ID" value="MFC4555988.1"/>
    <property type="molecule type" value="Genomic_DNA"/>
</dbReference>
<evidence type="ECO:0000259" key="1">
    <source>
        <dbReference type="PROSITE" id="PS51704"/>
    </source>
</evidence>
<feature type="domain" description="GP-PDE" evidence="1">
    <location>
        <begin position="15"/>
        <end position="264"/>
    </location>
</feature>
<organism evidence="2 3">
    <name type="scientific">Georgenia faecalis</name>
    <dbReference type="NCBI Taxonomy" id="2483799"/>
    <lineage>
        <taxon>Bacteria</taxon>
        <taxon>Bacillati</taxon>
        <taxon>Actinomycetota</taxon>
        <taxon>Actinomycetes</taxon>
        <taxon>Micrococcales</taxon>
        <taxon>Bogoriellaceae</taxon>
        <taxon>Georgenia</taxon>
    </lineage>
</organism>
<keyword evidence="3" id="KW-1185">Reference proteome</keyword>
<dbReference type="SUPFAM" id="SSF51695">
    <property type="entry name" value="PLC-like phosphodiesterases"/>
    <property type="match status" value="1"/>
</dbReference>
<evidence type="ECO:0000313" key="3">
    <source>
        <dbReference type="Proteomes" id="UP001595955"/>
    </source>
</evidence>
<dbReference type="InterPro" id="IPR017946">
    <property type="entry name" value="PLC-like_Pdiesterase_TIM-brl"/>
</dbReference>
<name>A0ABV9DDM5_9MICO</name>
<protein>
    <submittedName>
        <fullName evidence="2">Glycerophosphodiester phosphodiesterase</fullName>
    </submittedName>
</protein>
<dbReference type="PROSITE" id="PS51704">
    <property type="entry name" value="GP_PDE"/>
    <property type="match status" value="1"/>
</dbReference>
<dbReference type="Gene3D" id="3.20.20.190">
    <property type="entry name" value="Phosphatidylinositol (PI) phosphodiesterase"/>
    <property type="match status" value="1"/>
</dbReference>
<dbReference type="CDD" id="cd08561">
    <property type="entry name" value="GDPD_cytoplasmic_ScUgpQ2_like"/>
    <property type="match status" value="1"/>
</dbReference>
<sequence>MDEPVDAPYLTWPGPLALAHRGGGGEAPENSRAALEHMAALGFRYFETDARATADGVVVLQHDADLDRTTDGTGPLARRTWAEVARMRDRSGSAPLRLRDVLAEYPELRLNIDAKEDTVVGPLVREITDAGAEDRVCLASFSDARLRRMRAAFGGQVATSLGQRETARLVLAAAARVPPGAARRRPLRVPAPGGPPPRRAVAVQVPPRHGGIPVVTAPFVALAHRLGLAVHVWTVDDATAMTRLLDLGVDGIVTDRPRVLRAVLEARGEWYPPL</sequence>
<dbReference type="PANTHER" id="PTHR46211">
    <property type="entry name" value="GLYCEROPHOSPHORYL DIESTER PHOSPHODIESTERASE"/>
    <property type="match status" value="1"/>
</dbReference>
<evidence type="ECO:0000313" key="2">
    <source>
        <dbReference type="EMBL" id="MFC4555988.1"/>
    </source>
</evidence>
<accession>A0ABV9DDM5</accession>
<proteinExistence type="predicted"/>